<sequence>MGNHSSESSRQVLICQGRTCRKQGAAKVLAAFQHSPVTGITVIGSGCLGQCGNGPMVLITPDQLWYSSVHPKEVPVVVERHLQGGHPVVSMLYPKYHSPGKQS</sequence>
<keyword evidence="2" id="KW-1185">Reference proteome</keyword>
<dbReference type="Pfam" id="PF01257">
    <property type="entry name" value="2Fe-2S_thioredx"/>
    <property type="match status" value="1"/>
</dbReference>
<dbReference type="AlphaFoldDB" id="K9WKD9"/>
<dbReference type="PANTHER" id="PTHR47682">
    <property type="entry name" value="TETRATRICOPEPTIDE REPEAT (TPR)-CONTAINING PROTEIN"/>
    <property type="match status" value="1"/>
</dbReference>
<dbReference type="SUPFAM" id="SSF52833">
    <property type="entry name" value="Thioredoxin-like"/>
    <property type="match status" value="1"/>
</dbReference>
<dbReference type="InterPro" id="IPR036249">
    <property type="entry name" value="Thioredoxin-like_sf"/>
</dbReference>
<dbReference type="EMBL" id="CP003630">
    <property type="protein sequence ID" value="AFZ20276.1"/>
    <property type="molecule type" value="Genomic_DNA"/>
</dbReference>
<dbReference type="KEGG" id="mic:Mic7113_4595"/>
<dbReference type="PATRIC" id="fig|1173027.3.peg.5084"/>
<dbReference type="STRING" id="1173027.Mic7113_4595"/>
<gene>
    <name evidence="1" type="ORF">Mic7113_4595</name>
</gene>
<proteinExistence type="predicted"/>
<accession>K9WKD9</accession>
<dbReference type="RefSeq" id="WP_015184412.1">
    <property type="nucleotide sequence ID" value="NC_019738.1"/>
</dbReference>
<dbReference type="Gene3D" id="3.40.30.10">
    <property type="entry name" value="Glutaredoxin"/>
    <property type="match status" value="1"/>
</dbReference>
<dbReference type="eggNOG" id="COG3411">
    <property type="taxonomic scope" value="Bacteria"/>
</dbReference>
<dbReference type="HOGENOM" id="CLU_126515_2_0_3"/>
<dbReference type="Proteomes" id="UP000010471">
    <property type="component" value="Chromosome"/>
</dbReference>
<dbReference type="CDD" id="cd02980">
    <property type="entry name" value="TRX_Fd_family"/>
    <property type="match status" value="1"/>
</dbReference>
<evidence type="ECO:0000313" key="2">
    <source>
        <dbReference type="Proteomes" id="UP000010471"/>
    </source>
</evidence>
<dbReference type="OrthoDB" id="9761899at2"/>
<evidence type="ECO:0000313" key="1">
    <source>
        <dbReference type="EMBL" id="AFZ20276.1"/>
    </source>
</evidence>
<organism evidence="1 2">
    <name type="scientific">Allocoleopsis franciscana PCC 7113</name>
    <dbReference type="NCBI Taxonomy" id="1173027"/>
    <lineage>
        <taxon>Bacteria</taxon>
        <taxon>Bacillati</taxon>
        <taxon>Cyanobacteriota</taxon>
        <taxon>Cyanophyceae</taxon>
        <taxon>Coleofasciculales</taxon>
        <taxon>Coleofasciculaceae</taxon>
        <taxon>Allocoleopsis</taxon>
        <taxon>Allocoleopsis franciscana</taxon>
    </lineage>
</organism>
<reference evidence="1 2" key="1">
    <citation type="submission" date="2012-06" db="EMBL/GenBank/DDBJ databases">
        <title>Finished chromosome of genome of Microcoleus sp. PCC 7113.</title>
        <authorList>
            <consortium name="US DOE Joint Genome Institute"/>
            <person name="Gugger M."/>
            <person name="Coursin T."/>
            <person name="Rippka R."/>
            <person name="Tandeau De Marsac N."/>
            <person name="Huntemann M."/>
            <person name="Wei C.-L."/>
            <person name="Han J."/>
            <person name="Detter J.C."/>
            <person name="Han C."/>
            <person name="Tapia R."/>
            <person name="Chen A."/>
            <person name="Kyrpides N."/>
            <person name="Mavromatis K."/>
            <person name="Markowitz V."/>
            <person name="Szeto E."/>
            <person name="Ivanova N."/>
            <person name="Pagani I."/>
            <person name="Pati A."/>
            <person name="Goodwin L."/>
            <person name="Nordberg H.P."/>
            <person name="Cantor M.N."/>
            <person name="Hua S.X."/>
            <person name="Woyke T."/>
            <person name="Kerfeld C.A."/>
        </authorList>
    </citation>
    <scope>NUCLEOTIDE SEQUENCE [LARGE SCALE GENOMIC DNA]</scope>
    <source>
        <strain evidence="1 2">PCC 7113</strain>
    </source>
</reference>
<protein>
    <submittedName>
        <fullName evidence="1">Ferredoxin</fullName>
    </submittedName>
</protein>
<name>K9WKD9_9CYAN</name>
<dbReference type="PANTHER" id="PTHR47682:SF1">
    <property type="entry name" value="TETRATRICOPEPTIDE REPEAT (TPR)-CONTAINING PROTEIN"/>
    <property type="match status" value="1"/>
</dbReference>